<dbReference type="InterPro" id="IPR001478">
    <property type="entry name" value="PDZ"/>
</dbReference>
<evidence type="ECO:0000259" key="7">
    <source>
        <dbReference type="PROSITE" id="PS50086"/>
    </source>
</evidence>
<dbReference type="Gene3D" id="2.20.110.10">
    <property type="entry name" value="Histone H3 K4-specific methyltransferase SET7/9 N-terminal domain"/>
    <property type="match status" value="6"/>
</dbReference>
<dbReference type="eggNOG" id="KOG3636">
    <property type="taxonomic scope" value="Eukaryota"/>
</dbReference>
<dbReference type="VEuPathDB" id="FungiDB:KRP22_13565"/>
<dbReference type="InterPro" id="IPR035969">
    <property type="entry name" value="Rab-GAP_TBC_sf"/>
</dbReference>
<comment type="subcellular location">
    <subcellularLocation>
        <location evidence="1">Golgi apparatus</location>
        <location evidence="1">trans-Golgi network</location>
    </subcellularLocation>
</comment>
<feature type="domain" description="Rab-GAP TBC" evidence="7">
    <location>
        <begin position="509"/>
        <end position="705"/>
    </location>
</feature>
<dbReference type="HOGENOM" id="CLU_002137_0_0_1"/>
<sequence>MGGVVQYVGEWLDGTFHGIGSCQYADGSEYSGAFKQGRRHGNGVLILASGDRYEGQWWQGLRHGQGVSFSKTSGITREGAWKRGVEVSDGEWLISFANGDKYSGQHTPVTGLTVFEKAAGYASIPTALSLTWAQNLRHGSGVLTSGSKDFIYDGSWQNDERCGYGHCVISGGRETYSGQWRANAFHGSGKYTDAEGSVYEGEFVHGKKHGVGKLIAPVAEEQSDSTAQHLTEQYSGEWCEGCREGLGDAVFADGSRYSGQWTADLQDGEGTFTSPQGDQYVGQWRRGCREGTGVLTIASSGVVKEGQWCRDEPVDGEWTITFPDGSKFTGECVGGRPHGRGLCKYAGGDLYDGMWVHGKRHGAGSGFFANGESFVGQWENNHVALNGQGRLTLADGTVHCPDQFGRGQCSKPFRLQQASRLMEVSSDDDGGPSARPPPSSSQDASTSIATSAVPVLPLQAEKSASEAAVLTPAAKLHARNQLHDQLAHEMHKRRPDHFVVGVTCRSLGGVPSELRAQVWKELLGVARSERVCLDQSILQVQEDLDNQRVIAADAARTRGNEPRFQQPETVELVVKLLTYYCKCRSIRYKQGMNEVLAPFLLLTEQRDGCADLVPLADGIVFQCFYALIDRFLPHVFVDKEFRSLQCSFQLYRLLMLYHDPELCHFLDQHDMTPELYVTPWFMTLFARSLPPEFVFYLWDFFLLEEDPYLLHFVAYALVAANRQEIFEAEIAMLPQVLSSLTFSSRDELEQVCSSALTISESTPRSFKRDLYSVCYGGFTDAMVPFLDQLYACSSLQVYPEELVRNLLDRLATTGKQKRTPVLAPAAPAVQEEVANAQGSLNPLLSPIDGQAPLLYPSGNDDGDDSTALKFIVLDCRSAEEYHKSHLSLSHHIDPSIMGRPDALDGLMKGFSHMKGCHFCFVGPSVDTASELPRSSSNNAALNTIVRLARVISNDKSHQPTQEQVQAIEVTVTAEVIGEAPSSSSPPTGPVTLSRKQSPGEPGALASEIGSSGAAKVHAEHVSVTRLVLMFLQKGFKYVSRLDGGFDELEKNIRSMDTFAQEQLLVSSPLPLPTDDQVMPPDSTGSSSSSGGFNLFAKIGLSRSRTTSQDDFANDVSGNTRTEASDTSSSRTASMATPVSSAPSSGTLNEVREVMKKTKSKTKMTTSSAVSTLSQRLMFLKAAARDAVSSTSSSTAWSNSSASVEANDVAAEKPVAGDEGWVEVCVNTHKAPEEGSEKTTDVELQEGPIGILFQKSRTSKKYQAVVDSVVPDSQASATGLINTGDLLASINDESLEDVAFLTVIELIIQASRPVMLRFLTPPSVQKEKDATVSDAIAIPPLAPTLVSATRHSICITWDKLPAKAVPPPVARYQLQFAKQSGDEFNPWLPITMKQEGTTAEVDTTGVTDQTNGTMVGLDPGESLVFRVRCGDGQRWGPYSLSSGSMKTLDVRTTGSAMPSSGTVTPTSEGREDGTPAIFLPGVCPEYVERGRFFYRVLLSLRARRRPDFNAEKLDIILERGLVIRGSERLVSPGTNQVFVRLALGSNDDNADRDREYESNDGELMLLRNGQREADDDADGVWAFENTPAGDVVLERLPESAVEEIGPSLQEQAKSMVQAFLSSRGIAPPSGSIGDNSNSNSVASISSMVSTAASSSSSANSATASSHAPVAPHILQVFSASSSEVIVTWDPVNDAGVTKYQIQYVKDRLAAMWWTVKPDISAETLKYSVTGLQPNTPYLFRIRSGTEDNKWSPYNLASWKSSSSDAHKDFRFYHAIRFEEQDEGSERQLSRLGDRELVITPSVLIVLNTMAATREGFALVEEWRPLTSLSTVAEREDLDNLLVFQFKDQETATPHSNDEAQQSQHLIVVVEGAKACATIVQDYHAKKLNLEG</sequence>
<dbReference type="SUPFAM" id="SSF49265">
    <property type="entry name" value="Fibronectin type III"/>
    <property type="match status" value="1"/>
</dbReference>
<evidence type="ECO:0000259" key="8">
    <source>
        <dbReference type="PROSITE" id="PS50106"/>
    </source>
</evidence>
<feature type="region of interest" description="Disordered" evidence="6">
    <location>
        <begin position="1449"/>
        <end position="1471"/>
    </location>
</feature>
<dbReference type="InterPro" id="IPR039755">
    <property type="entry name" value="TBC1D23"/>
</dbReference>
<feature type="region of interest" description="Disordered" evidence="6">
    <location>
        <begin position="1106"/>
        <end position="1146"/>
    </location>
</feature>
<dbReference type="Gene3D" id="2.30.42.10">
    <property type="match status" value="1"/>
</dbReference>
<dbReference type="InterPro" id="IPR003409">
    <property type="entry name" value="MORN"/>
</dbReference>
<evidence type="ECO:0000256" key="6">
    <source>
        <dbReference type="SAM" id="MobiDB-lite"/>
    </source>
</evidence>
<feature type="domain" description="PDZ" evidence="8">
    <location>
        <begin position="1245"/>
        <end position="1321"/>
    </location>
</feature>
<organism evidence="11 12">
    <name type="scientific">Phytophthora ramorum</name>
    <name type="common">Sudden oak death agent</name>
    <dbReference type="NCBI Taxonomy" id="164328"/>
    <lineage>
        <taxon>Eukaryota</taxon>
        <taxon>Sar</taxon>
        <taxon>Stramenopiles</taxon>
        <taxon>Oomycota</taxon>
        <taxon>Peronosporomycetes</taxon>
        <taxon>Peronosporales</taxon>
        <taxon>Peronosporaceae</taxon>
        <taxon>Phytophthora</taxon>
    </lineage>
</organism>
<dbReference type="VEuPathDB" id="FungiDB:KRP23_10760"/>
<dbReference type="Pfam" id="PF02493">
    <property type="entry name" value="MORN"/>
    <property type="match status" value="12"/>
</dbReference>
<dbReference type="PROSITE" id="PS50206">
    <property type="entry name" value="RHODANESE_3"/>
    <property type="match status" value="1"/>
</dbReference>
<dbReference type="GO" id="GO:0005802">
    <property type="term" value="C:trans-Golgi network"/>
    <property type="evidence" value="ECO:0000318"/>
    <property type="project" value="GO_Central"/>
</dbReference>
<dbReference type="SMART" id="SM00228">
    <property type="entry name" value="PDZ"/>
    <property type="match status" value="1"/>
</dbReference>
<evidence type="ECO:0000256" key="3">
    <source>
        <dbReference type="ARBA" id="ARBA00022473"/>
    </source>
</evidence>
<dbReference type="SUPFAM" id="SSF47923">
    <property type="entry name" value="Ypt/Rab-GAP domain of gyp1p"/>
    <property type="match status" value="2"/>
</dbReference>
<keyword evidence="5" id="KW-0333">Golgi apparatus</keyword>
<dbReference type="InParanoid" id="H3GDY0"/>
<reference evidence="12" key="1">
    <citation type="journal article" date="2006" name="Science">
        <title>Phytophthora genome sequences uncover evolutionary origins and mechanisms of pathogenesis.</title>
        <authorList>
            <person name="Tyler B.M."/>
            <person name="Tripathy S."/>
            <person name="Zhang X."/>
            <person name="Dehal P."/>
            <person name="Jiang R.H."/>
            <person name="Aerts A."/>
            <person name="Arredondo F.D."/>
            <person name="Baxter L."/>
            <person name="Bensasson D."/>
            <person name="Beynon J.L."/>
            <person name="Chapman J."/>
            <person name="Damasceno C.M."/>
            <person name="Dorrance A.E."/>
            <person name="Dou D."/>
            <person name="Dickerman A.W."/>
            <person name="Dubchak I.L."/>
            <person name="Garbelotto M."/>
            <person name="Gijzen M."/>
            <person name="Gordon S.G."/>
            <person name="Govers F."/>
            <person name="Grunwald N.J."/>
            <person name="Huang W."/>
            <person name="Ivors K.L."/>
            <person name="Jones R.W."/>
            <person name="Kamoun S."/>
            <person name="Krampis K."/>
            <person name="Lamour K.H."/>
            <person name="Lee M.K."/>
            <person name="McDonald W.H."/>
            <person name="Medina M."/>
            <person name="Meijer H.J."/>
            <person name="Nordberg E.K."/>
            <person name="Maclean D.J."/>
            <person name="Ospina-Giraldo M.D."/>
            <person name="Morris P.F."/>
            <person name="Phuntumart V."/>
            <person name="Putnam N.H."/>
            <person name="Rash S."/>
            <person name="Rose J.K."/>
            <person name="Sakihama Y."/>
            <person name="Salamov A.A."/>
            <person name="Savidor A."/>
            <person name="Scheuring C.F."/>
            <person name="Smith B.M."/>
            <person name="Sobral B.W."/>
            <person name="Terry A."/>
            <person name="Torto-Alalibo T.A."/>
            <person name="Win J."/>
            <person name="Xu Z."/>
            <person name="Zhang H."/>
            <person name="Grigoriev I.V."/>
            <person name="Rokhsar D.S."/>
            <person name="Boore J.L."/>
        </authorList>
    </citation>
    <scope>NUCLEOTIDE SEQUENCE [LARGE SCALE GENOMIC DNA]</scope>
    <source>
        <strain evidence="12">Pr102</strain>
    </source>
</reference>
<keyword evidence="4" id="KW-0677">Repeat</keyword>
<dbReference type="GO" id="GO:0005829">
    <property type="term" value="C:cytosol"/>
    <property type="evidence" value="ECO:0007669"/>
    <property type="project" value="GOC"/>
</dbReference>
<dbReference type="CDD" id="cd00063">
    <property type="entry name" value="FN3"/>
    <property type="match status" value="2"/>
</dbReference>
<dbReference type="InterPro" id="IPR001763">
    <property type="entry name" value="Rhodanese-like_dom"/>
</dbReference>
<evidence type="ECO:0000256" key="1">
    <source>
        <dbReference type="ARBA" id="ARBA00004601"/>
    </source>
</evidence>
<dbReference type="OMA" id="DMTPELY"/>
<evidence type="ECO:0000256" key="2">
    <source>
        <dbReference type="ARBA" id="ARBA00014207"/>
    </source>
</evidence>
<dbReference type="InterPro" id="IPR036873">
    <property type="entry name" value="Rhodanese-like_dom_sf"/>
</dbReference>
<dbReference type="InterPro" id="IPR036034">
    <property type="entry name" value="PDZ_sf"/>
</dbReference>
<dbReference type="VEuPathDB" id="FungiDB:KRP22_13564"/>
<dbReference type="Pfam" id="PF00595">
    <property type="entry name" value="PDZ"/>
    <property type="match status" value="1"/>
</dbReference>
<dbReference type="FunFam" id="2.20.110.10:FF:000002">
    <property type="entry name" value="Phosphatidylinositol 4-phosphate 5-kinase 8"/>
    <property type="match status" value="1"/>
</dbReference>
<evidence type="ECO:0000259" key="10">
    <source>
        <dbReference type="PROSITE" id="PS50853"/>
    </source>
</evidence>
<feature type="region of interest" description="Disordered" evidence="6">
    <location>
        <begin position="1068"/>
        <end position="1090"/>
    </location>
</feature>
<evidence type="ECO:0000259" key="9">
    <source>
        <dbReference type="PROSITE" id="PS50206"/>
    </source>
</evidence>
<dbReference type="SUPFAM" id="SSF50156">
    <property type="entry name" value="PDZ domain-like"/>
    <property type="match status" value="1"/>
</dbReference>
<reference evidence="11" key="2">
    <citation type="submission" date="2015-06" db="UniProtKB">
        <authorList>
            <consortium name="EnsemblProtists"/>
        </authorList>
    </citation>
    <scope>IDENTIFICATION</scope>
    <source>
        <strain evidence="11">Pr102</strain>
    </source>
</reference>
<dbReference type="CDD" id="cd00136">
    <property type="entry name" value="PDZ_canonical"/>
    <property type="match status" value="1"/>
</dbReference>
<dbReference type="VEuPathDB" id="FungiDB:KRP23_10761"/>
<dbReference type="InterPro" id="IPR000195">
    <property type="entry name" value="Rab-GAP-TBC_dom"/>
</dbReference>
<dbReference type="Gene3D" id="1.10.8.270">
    <property type="entry name" value="putative rabgap domain of human tbc1 domain family member 14 like domains"/>
    <property type="match status" value="1"/>
</dbReference>
<dbReference type="InterPro" id="IPR003961">
    <property type="entry name" value="FN3_dom"/>
</dbReference>
<dbReference type="InterPro" id="IPR036116">
    <property type="entry name" value="FN3_sf"/>
</dbReference>
<feature type="compositionally biased region" description="Polar residues" evidence="6">
    <location>
        <begin position="1449"/>
        <end position="1466"/>
    </location>
</feature>
<dbReference type="SUPFAM" id="SSF52821">
    <property type="entry name" value="Rhodanese/Cell cycle control phosphatase"/>
    <property type="match status" value="1"/>
</dbReference>
<dbReference type="InterPro" id="IPR013783">
    <property type="entry name" value="Ig-like_fold"/>
</dbReference>
<feature type="region of interest" description="Disordered" evidence="6">
    <location>
        <begin position="421"/>
        <end position="448"/>
    </location>
</feature>
<accession>H3GDY0</accession>
<feature type="region of interest" description="Disordered" evidence="6">
    <location>
        <begin position="978"/>
        <end position="1008"/>
    </location>
</feature>
<evidence type="ECO:0000313" key="11">
    <source>
        <dbReference type="EnsemblProtists" id="Phyra73806"/>
    </source>
</evidence>
<keyword evidence="3" id="KW-0217">Developmental protein</keyword>
<dbReference type="Pfam" id="PF00041">
    <property type="entry name" value="fn3"/>
    <property type="match status" value="1"/>
</dbReference>
<evidence type="ECO:0000313" key="12">
    <source>
        <dbReference type="Proteomes" id="UP000005238"/>
    </source>
</evidence>
<feature type="domain" description="Rhodanese" evidence="9">
    <location>
        <begin position="1025"/>
        <end position="1057"/>
    </location>
</feature>
<dbReference type="STRING" id="164328.H3GDY0"/>
<dbReference type="Gene3D" id="1.10.472.80">
    <property type="entry name" value="Ypt/Rab-GAP domain of gyp1p, domain 3"/>
    <property type="match status" value="1"/>
</dbReference>
<protein>
    <recommendedName>
        <fullName evidence="2">TBC1 domain family member 23</fullName>
    </recommendedName>
</protein>
<dbReference type="EMBL" id="DS566002">
    <property type="status" value="NOT_ANNOTATED_CDS"/>
    <property type="molecule type" value="Genomic_DNA"/>
</dbReference>
<dbReference type="GO" id="GO:0042147">
    <property type="term" value="P:retrograde transport, endosome to Golgi"/>
    <property type="evidence" value="ECO:0000318"/>
    <property type="project" value="GO_Central"/>
</dbReference>
<dbReference type="SMART" id="SM00060">
    <property type="entry name" value="FN3"/>
    <property type="match status" value="2"/>
</dbReference>
<dbReference type="SMART" id="SM00164">
    <property type="entry name" value="TBC"/>
    <property type="match status" value="1"/>
</dbReference>
<proteinExistence type="predicted"/>
<dbReference type="SUPFAM" id="SSF82185">
    <property type="entry name" value="Histone H3 K4-specific methyltransferase SET7/9 N-terminal domain"/>
    <property type="match status" value="4"/>
</dbReference>
<dbReference type="Proteomes" id="UP000005238">
    <property type="component" value="Unassembled WGS sequence"/>
</dbReference>
<feature type="domain" description="Fibronectin type-III" evidence="10">
    <location>
        <begin position="1669"/>
        <end position="1763"/>
    </location>
</feature>
<dbReference type="EnsemblProtists" id="Phyra73806">
    <property type="protein sequence ID" value="Phyra73806"/>
    <property type="gene ID" value="Phyra73806"/>
</dbReference>
<dbReference type="PANTHER" id="PTHR13297">
    <property type="entry name" value="TBC1 DOMAIN FAMILY MEMBER 23-RELATED"/>
    <property type="match status" value="1"/>
</dbReference>
<dbReference type="SMART" id="SM00698">
    <property type="entry name" value="MORN"/>
    <property type="match status" value="12"/>
</dbReference>
<dbReference type="Gene3D" id="2.60.40.10">
    <property type="entry name" value="Immunoglobulins"/>
    <property type="match status" value="2"/>
</dbReference>
<dbReference type="PROSITE" id="PS50853">
    <property type="entry name" value="FN3"/>
    <property type="match status" value="2"/>
</dbReference>
<evidence type="ECO:0000256" key="5">
    <source>
        <dbReference type="ARBA" id="ARBA00023034"/>
    </source>
</evidence>
<name>H3GDY0_PHYRM</name>
<feature type="domain" description="Fibronectin type-III" evidence="10">
    <location>
        <begin position="1338"/>
        <end position="1449"/>
    </location>
</feature>
<keyword evidence="12" id="KW-1185">Reference proteome</keyword>
<dbReference type="GO" id="GO:0099041">
    <property type="term" value="P:vesicle tethering to Golgi"/>
    <property type="evidence" value="ECO:0000318"/>
    <property type="project" value="GO_Central"/>
</dbReference>
<dbReference type="PROSITE" id="PS50086">
    <property type="entry name" value="TBC_RABGAP"/>
    <property type="match status" value="1"/>
</dbReference>
<evidence type="ECO:0000256" key="4">
    <source>
        <dbReference type="ARBA" id="ARBA00022737"/>
    </source>
</evidence>
<dbReference type="eggNOG" id="KOG0231">
    <property type="taxonomic scope" value="Eukaryota"/>
</dbReference>
<dbReference type="PANTHER" id="PTHR13297:SF5">
    <property type="entry name" value="TBC1 DOMAIN FAMILY MEMBER 23"/>
    <property type="match status" value="1"/>
</dbReference>
<dbReference type="Pfam" id="PF00566">
    <property type="entry name" value="RabGAP-TBC"/>
    <property type="match status" value="1"/>
</dbReference>
<dbReference type="PROSITE" id="PS50106">
    <property type="entry name" value="PDZ"/>
    <property type="match status" value="1"/>
</dbReference>